<keyword evidence="3" id="KW-1185">Reference proteome</keyword>
<sequence>MATGTGRPEATDKKIGTQIARHVQQRVQEANRIVVVGGGAYGVQVATDIKTYAPTKDKHVTLVHSRDRLLNRFGPGLHDIVMERCKELGIDVILGNRIVVPPAGFTDNGEEFDVQLSGGDSVKADVVLTTGHAAPLSSPLTSLSPESIDPVTNYIKVKPTLQIDSTIPYDNVFAIGDVADTGAHKAARPGAVQAEIVARNIGKLIEAKSKQGRPRMNGGVNGSLPKGDEAHLDIYKPPVPSIHLTLGLDKGVKFGNTGHHGTEGPFIQHEDINTQDLETLIGCSKLWRMRAEGIDDYFS</sequence>
<organism evidence="2 3">
    <name type="scientific">Marasmius crinis-equi</name>
    <dbReference type="NCBI Taxonomy" id="585013"/>
    <lineage>
        <taxon>Eukaryota</taxon>
        <taxon>Fungi</taxon>
        <taxon>Dikarya</taxon>
        <taxon>Basidiomycota</taxon>
        <taxon>Agaricomycotina</taxon>
        <taxon>Agaricomycetes</taxon>
        <taxon>Agaricomycetidae</taxon>
        <taxon>Agaricales</taxon>
        <taxon>Marasmiineae</taxon>
        <taxon>Marasmiaceae</taxon>
        <taxon>Marasmius</taxon>
    </lineage>
</organism>
<accession>A0ABR3FQH8</accession>
<dbReference type="InterPro" id="IPR036188">
    <property type="entry name" value="FAD/NAD-bd_sf"/>
</dbReference>
<comment type="caution">
    <text evidence="2">The sequence shown here is derived from an EMBL/GenBank/DDBJ whole genome shotgun (WGS) entry which is preliminary data.</text>
</comment>
<reference evidence="2 3" key="1">
    <citation type="submission" date="2024-02" db="EMBL/GenBank/DDBJ databases">
        <title>A draft genome for the cacao thread blight pathogen Marasmius crinis-equi.</title>
        <authorList>
            <person name="Cohen S.P."/>
            <person name="Baruah I.K."/>
            <person name="Amoako-Attah I."/>
            <person name="Bukari Y."/>
            <person name="Meinhardt L.W."/>
            <person name="Bailey B.A."/>
        </authorList>
    </citation>
    <scope>NUCLEOTIDE SEQUENCE [LARGE SCALE GENOMIC DNA]</scope>
    <source>
        <strain evidence="2 3">GH-76</strain>
    </source>
</reference>
<proteinExistence type="predicted"/>
<dbReference type="PANTHER" id="PTHR43735">
    <property type="entry name" value="APOPTOSIS-INDUCING FACTOR 1"/>
    <property type="match status" value="1"/>
</dbReference>
<evidence type="ECO:0000313" key="3">
    <source>
        <dbReference type="Proteomes" id="UP001465976"/>
    </source>
</evidence>
<name>A0ABR3FQH8_9AGAR</name>
<dbReference type="Gene3D" id="3.50.50.100">
    <property type="match status" value="1"/>
</dbReference>
<dbReference type="PANTHER" id="PTHR43735:SF11">
    <property type="entry name" value="HYPOTHETICAL OXIDOREDUCTASE (EUROFUNG)"/>
    <property type="match status" value="1"/>
</dbReference>
<dbReference type="InterPro" id="IPR023753">
    <property type="entry name" value="FAD/NAD-binding_dom"/>
</dbReference>
<dbReference type="Proteomes" id="UP001465976">
    <property type="component" value="Unassembled WGS sequence"/>
</dbReference>
<protein>
    <recommendedName>
        <fullName evidence="1">FAD/NAD(P)-binding domain-containing protein</fullName>
    </recommendedName>
</protein>
<evidence type="ECO:0000259" key="1">
    <source>
        <dbReference type="Pfam" id="PF07992"/>
    </source>
</evidence>
<dbReference type="SUPFAM" id="SSF51905">
    <property type="entry name" value="FAD/NAD(P)-binding domain"/>
    <property type="match status" value="1"/>
</dbReference>
<evidence type="ECO:0000313" key="2">
    <source>
        <dbReference type="EMBL" id="KAL0577691.1"/>
    </source>
</evidence>
<feature type="domain" description="FAD/NAD(P)-binding" evidence="1">
    <location>
        <begin position="26"/>
        <end position="183"/>
    </location>
</feature>
<gene>
    <name evidence="2" type="ORF">V5O48_004295</name>
</gene>
<dbReference type="Pfam" id="PF07992">
    <property type="entry name" value="Pyr_redox_2"/>
    <property type="match status" value="1"/>
</dbReference>
<dbReference type="EMBL" id="JBAHYK010000142">
    <property type="protein sequence ID" value="KAL0577691.1"/>
    <property type="molecule type" value="Genomic_DNA"/>
</dbReference>